<evidence type="ECO:0000256" key="1">
    <source>
        <dbReference type="SAM" id="Phobius"/>
    </source>
</evidence>
<keyword evidence="3" id="KW-1185">Reference proteome</keyword>
<gene>
    <name evidence="2" type="ORF">URODEC1_LOCUS88031</name>
</gene>
<dbReference type="EMBL" id="OZ075144">
    <property type="protein sequence ID" value="CAL5043986.1"/>
    <property type="molecule type" value="Genomic_DNA"/>
</dbReference>
<evidence type="ECO:0000313" key="3">
    <source>
        <dbReference type="Proteomes" id="UP001497457"/>
    </source>
</evidence>
<keyword evidence="1" id="KW-0472">Membrane</keyword>
<protein>
    <submittedName>
        <fullName evidence="2">Uncharacterized protein</fullName>
    </submittedName>
</protein>
<proteinExistence type="predicted"/>
<feature type="transmembrane region" description="Helical" evidence="1">
    <location>
        <begin position="48"/>
        <end position="70"/>
    </location>
</feature>
<keyword evidence="1" id="KW-0812">Transmembrane</keyword>
<feature type="transmembrane region" description="Helical" evidence="1">
    <location>
        <begin position="176"/>
        <end position="202"/>
    </location>
</feature>
<accession>A0ABC9DQZ3</accession>
<sequence length="203" mass="20638">MAARALKIAVSAMIASTIAVQLPSFLDPSATATATSAKAEETSPPLDAVLQILLPFAVMEALFAAVPFLYRRAAAAAAAAAADGAGAGNNRRRLRLSELVSFISCVAVSLLEHFLFARRAGGAAAADGGAVQARRALGLAALRALPASAAATFFLGVALLYAHLAGGNRPVPEPAAVWILTEMTLEAAAALIGIMVTAVCTLW</sequence>
<feature type="transmembrane region" description="Helical" evidence="1">
    <location>
        <begin position="144"/>
        <end position="164"/>
    </location>
</feature>
<dbReference type="Proteomes" id="UP001497457">
    <property type="component" value="Chromosome 34rd"/>
</dbReference>
<reference evidence="2 3" key="2">
    <citation type="submission" date="2024-10" db="EMBL/GenBank/DDBJ databases">
        <authorList>
            <person name="Ryan C."/>
        </authorList>
    </citation>
    <scope>NUCLEOTIDE SEQUENCE [LARGE SCALE GENOMIC DNA]</scope>
</reference>
<name>A0ABC9DQZ3_9POAL</name>
<keyword evidence="1" id="KW-1133">Transmembrane helix</keyword>
<reference evidence="3" key="1">
    <citation type="submission" date="2024-06" db="EMBL/GenBank/DDBJ databases">
        <authorList>
            <person name="Ryan C."/>
        </authorList>
    </citation>
    <scope>NUCLEOTIDE SEQUENCE [LARGE SCALE GENOMIC DNA]</scope>
</reference>
<dbReference type="AlphaFoldDB" id="A0ABC9DQZ3"/>
<evidence type="ECO:0000313" key="2">
    <source>
        <dbReference type="EMBL" id="CAL5043986.1"/>
    </source>
</evidence>
<organism evidence="2 3">
    <name type="scientific">Urochloa decumbens</name>
    <dbReference type="NCBI Taxonomy" id="240449"/>
    <lineage>
        <taxon>Eukaryota</taxon>
        <taxon>Viridiplantae</taxon>
        <taxon>Streptophyta</taxon>
        <taxon>Embryophyta</taxon>
        <taxon>Tracheophyta</taxon>
        <taxon>Spermatophyta</taxon>
        <taxon>Magnoliopsida</taxon>
        <taxon>Liliopsida</taxon>
        <taxon>Poales</taxon>
        <taxon>Poaceae</taxon>
        <taxon>PACMAD clade</taxon>
        <taxon>Panicoideae</taxon>
        <taxon>Panicodae</taxon>
        <taxon>Paniceae</taxon>
        <taxon>Melinidinae</taxon>
        <taxon>Urochloa</taxon>
    </lineage>
</organism>